<dbReference type="InterPro" id="IPR044821">
    <property type="entry name" value="At1g28695/At4g15970-like"/>
</dbReference>
<dbReference type="PANTHER" id="PTHR46038">
    <property type="entry name" value="EXPRESSED PROTEIN-RELATED"/>
    <property type="match status" value="1"/>
</dbReference>
<dbReference type="PROSITE" id="PS51257">
    <property type="entry name" value="PROKAR_LIPOPROTEIN"/>
    <property type="match status" value="1"/>
</dbReference>
<evidence type="ECO:0000259" key="2">
    <source>
        <dbReference type="Pfam" id="PF03407"/>
    </source>
</evidence>
<proteinExistence type="predicted"/>
<protein>
    <recommendedName>
        <fullName evidence="2">Nucleotide-diphospho-sugar transferase domain-containing protein</fullName>
    </recommendedName>
</protein>
<sequence length="354" mass="40500">MNMDSPRNALGNTVLVSFLFACVLCLCTWSVSLSDPLSFSFYRSQANMKTSKFPADELELALERVSTPNKTVIIAVVNQAYVEQSAGAETTMLDLFLESFWLGEDTRPLLDHLLLVSVDQIAYEMCFFKRLNCYKLEAEGVDFGKEQIFMSQDFINMMWRRTLLLLDILKHGYSFIFTDVDVMWLRNPLSRLSIHNESVDLEMSTDHFNGDPRSEKNPINTGFYYIRSNSKTVSLFDAWYGRKDNSTGKKEQDVFFELMDEGMLGRQGLHARFLDTAFFSGFCEDSRDIEVVITVHANCCRSINAKIKDLNAVLRDWKKYKATRAEAASARGDVTVPLRWTGHFGCLDSWNNNV</sequence>
<keyword evidence="1" id="KW-0732">Signal</keyword>
<accession>A0AAD6JA06</accession>
<feature type="signal peptide" evidence="1">
    <location>
        <begin position="1"/>
        <end position="34"/>
    </location>
</feature>
<dbReference type="PANTHER" id="PTHR46038:SF12">
    <property type="entry name" value="OS03G0731800 PROTEIN"/>
    <property type="match status" value="1"/>
</dbReference>
<dbReference type="EMBL" id="JAPFFJ010000019">
    <property type="protein sequence ID" value="KAJ6400285.1"/>
    <property type="molecule type" value="Genomic_DNA"/>
</dbReference>
<dbReference type="Pfam" id="PF03407">
    <property type="entry name" value="Nucleotid_trans"/>
    <property type="match status" value="1"/>
</dbReference>
<feature type="domain" description="Nucleotide-diphospho-sugar transferase" evidence="2">
    <location>
        <begin position="109"/>
        <end position="310"/>
    </location>
</feature>
<evidence type="ECO:0000313" key="4">
    <source>
        <dbReference type="Proteomes" id="UP001162972"/>
    </source>
</evidence>
<comment type="caution">
    <text evidence="3">The sequence shown here is derived from an EMBL/GenBank/DDBJ whole genome shotgun (WGS) entry which is preliminary data.</text>
</comment>
<evidence type="ECO:0000256" key="1">
    <source>
        <dbReference type="SAM" id="SignalP"/>
    </source>
</evidence>
<feature type="chain" id="PRO_5041964363" description="Nucleotide-diphospho-sugar transferase domain-containing protein" evidence="1">
    <location>
        <begin position="35"/>
        <end position="354"/>
    </location>
</feature>
<gene>
    <name evidence="3" type="ORF">OIU84_015856</name>
</gene>
<dbReference type="InterPro" id="IPR005069">
    <property type="entry name" value="Nucl-diP-sugar_transferase"/>
</dbReference>
<keyword evidence="4" id="KW-1185">Reference proteome</keyword>
<organism evidence="3 4">
    <name type="scientific">Salix udensis</name>
    <dbReference type="NCBI Taxonomy" id="889485"/>
    <lineage>
        <taxon>Eukaryota</taxon>
        <taxon>Viridiplantae</taxon>
        <taxon>Streptophyta</taxon>
        <taxon>Embryophyta</taxon>
        <taxon>Tracheophyta</taxon>
        <taxon>Spermatophyta</taxon>
        <taxon>Magnoliopsida</taxon>
        <taxon>eudicotyledons</taxon>
        <taxon>Gunneridae</taxon>
        <taxon>Pentapetalae</taxon>
        <taxon>rosids</taxon>
        <taxon>fabids</taxon>
        <taxon>Malpighiales</taxon>
        <taxon>Salicaceae</taxon>
        <taxon>Saliceae</taxon>
        <taxon>Salix</taxon>
    </lineage>
</organism>
<dbReference type="AlphaFoldDB" id="A0AAD6JA06"/>
<name>A0AAD6JA06_9ROSI</name>
<reference evidence="3 4" key="1">
    <citation type="journal article" date="2023" name="Int. J. Mol. Sci.">
        <title>De Novo Assembly and Annotation of 11 Diverse Shrub Willow (Salix) Genomes Reveals Novel Gene Organization in Sex-Linked Regions.</title>
        <authorList>
            <person name="Hyden B."/>
            <person name="Feng K."/>
            <person name="Yates T.B."/>
            <person name="Jawdy S."/>
            <person name="Cereghino C."/>
            <person name="Smart L.B."/>
            <person name="Muchero W."/>
        </authorList>
    </citation>
    <scope>NUCLEOTIDE SEQUENCE [LARGE SCALE GENOMIC DNA]</scope>
    <source>
        <tissue evidence="3">Shoot tip</tissue>
    </source>
</reference>
<evidence type="ECO:0000313" key="3">
    <source>
        <dbReference type="EMBL" id="KAJ6400285.1"/>
    </source>
</evidence>
<dbReference type="Proteomes" id="UP001162972">
    <property type="component" value="Chromosome 14"/>
</dbReference>